<sequence>MANLAALRLCGVNKDLILDSNIDELGLELPPFFPSGRDITLSIKSPGVVMLQMEMESSPM</sequence>
<gene>
    <name evidence="1" type="ORF">DQK91_23405</name>
</gene>
<dbReference type="EMBL" id="QMIF01000329">
    <property type="protein sequence ID" value="TVM24385.1"/>
    <property type="molecule type" value="Genomic_DNA"/>
</dbReference>
<name>A0A6P1Z8L5_9BACT</name>
<protein>
    <submittedName>
        <fullName evidence="1">Uncharacterized protein</fullName>
    </submittedName>
</protein>
<evidence type="ECO:0000313" key="2">
    <source>
        <dbReference type="Proteomes" id="UP000434052"/>
    </source>
</evidence>
<comment type="caution">
    <text evidence="1">The sequence shown here is derived from an EMBL/GenBank/DDBJ whole genome shotgun (WGS) entry which is preliminary data.</text>
</comment>
<reference evidence="1 2" key="1">
    <citation type="submission" date="2018-06" db="EMBL/GenBank/DDBJ databases">
        <title>Complete genome of Desulfovibrio marinus P48SEP.</title>
        <authorList>
            <person name="Crispim J.S."/>
            <person name="Vidigal P.M.P."/>
            <person name="Silva L.C.F."/>
            <person name="Araujo L.C."/>
            <person name="Laguardia C.N."/>
            <person name="Dias R.S."/>
            <person name="Sousa M.P."/>
            <person name="Paula S.O."/>
            <person name="Silva C."/>
        </authorList>
    </citation>
    <scope>NUCLEOTIDE SEQUENCE [LARGE SCALE GENOMIC DNA]</scope>
    <source>
        <strain evidence="1 2">P48SEP</strain>
    </source>
</reference>
<proteinExistence type="predicted"/>
<dbReference type="Proteomes" id="UP000434052">
    <property type="component" value="Unassembled WGS sequence"/>
</dbReference>
<organism evidence="1 2">
    <name type="scientific">Oceanidesulfovibrio marinus</name>
    <dbReference type="NCBI Taxonomy" id="370038"/>
    <lineage>
        <taxon>Bacteria</taxon>
        <taxon>Pseudomonadati</taxon>
        <taxon>Thermodesulfobacteriota</taxon>
        <taxon>Desulfovibrionia</taxon>
        <taxon>Desulfovibrionales</taxon>
        <taxon>Desulfovibrionaceae</taxon>
        <taxon>Oceanidesulfovibrio</taxon>
    </lineage>
</organism>
<dbReference type="AlphaFoldDB" id="A0A6P1Z8L5"/>
<evidence type="ECO:0000313" key="1">
    <source>
        <dbReference type="EMBL" id="TVM24385.1"/>
    </source>
</evidence>
<accession>A0A6P1Z8L5</accession>